<proteinExistence type="predicted"/>
<reference evidence="4 5" key="1">
    <citation type="submission" date="2019-10" db="EMBL/GenBank/DDBJ databases">
        <authorList>
            <person name="Palmer J.M."/>
        </authorList>
    </citation>
    <scope>NUCLEOTIDE SEQUENCE [LARGE SCALE GENOMIC DNA]</scope>
    <source>
        <strain evidence="4 5">TWF696</strain>
    </source>
</reference>
<dbReference type="Pfam" id="PF15055">
    <property type="entry name" value="DMAC1_Dmo2"/>
    <property type="match status" value="1"/>
</dbReference>
<evidence type="ECO:0000313" key="5">
    <source>
        <dbReference type="Proteomes" id="UP001375240"/>
    </source>
</evidence>
<evidence type="ECO:0000256" key="1">
    <source>
        <dbReference type="SAM" id="MobiDB-lite"/>
    </source>
</evidence>
<gene>
    <name evidence="4" type="ORF">TWF696_002103</name>
</gene>
<dbReference type="EMBL" id="JAVHNQ010000011">
    <property type="protein sequence ID" value="KAK6336554.1"/>
    <property type="molecule type" value="Genomic_DNA"/>
</dbReference>
<organism evidence="4 5">
    <name type="scientific">Orbilia brochopaga</name>
    <dbReference type="NCBI Taxonomy" id="3140254"/>
    <lineage>
        <taxon>Eukaryota</taxon>
        <taxon>Fungi</taxon>
        <taxon>Dikarya</taxon>
        <taxon>Ascomycota</taxon>
        <taxon>Pezizomycotina</taxon>
        <taxon>Orbiliomycetes</taxon>
        <taxon>Orbiliales</taxon>
        <taxon>Orbiliaceae</taxon>
        <taxon>Orbilia</taxon>
    </lineage>
</organism>
<sequence length="92" mass="9976">MSTPPATNGPDSHPLSEEEAERQRLAKYDCWPCRITGAAAFTGLGGYMLVAGRRQLAAEMHDLTRWQLVARKGSIHGIGIGLIAAGLYRLIN</sequence>
<keyword evidence="2" id="KW-1133">Transmembrane helix</keyword>
<dbReference type="Proteomes" id="UP001375240">
    <property type="component" value="Unassembled WGS sequence"/>
</dbReference>
<dbReference type="InterPro" id="IPR053092">
    <property type="entry name" value="Mitochondrial_unc_protein"/>
</dbReference>
<keyword evidence="2" id="KW-0472">Membrane</keyword>
<name>A0AAV9U9Q6_9PEZI</name>
<protein>
    <recommendedName>
        <fullName evidence="3">Distal membrane-arm assembly complex protein 1-like domain-containing protein</fullName>
    </recommendedName>
</protein>
<evidence type="ECO:0000313" key="4">
    <source>
        <dbReference type="EMBL" id="KAK6336554.1"/>
    </source>
</evidence>
<dbReference type="PANTHER" id="PTHR28048:SF1">
    <property type="entry name" value="ACR195WP"/>
    <property type="match status" value="1"/>
</dbReference>
<evidence type="ECO:0000259" key="3">
    <source>
        <dbReference type="Pfam" id="PF15055"/>
    </source>
</evidence>
<evidence type="ECO:0000256" key="2">
    <source>
        <dbReference type="SAM" id="Phobius"/>
    </source>
</evidence>
<dbReference type="PANTHER" id="PTHR28048">
    <property type="entry name" value="ACR195WP"/>
    <property type="match status" value="1"/>
</dbReference>
<keyword evidence="5" id="KW-1185">Reference proteome</keyword>
<dbReference type="AlphaFoldDB" id="A0AAV9U9Q6"/>
<feature type="transmembrane region" description="Helical" evidence="2">
    <location>
        <begin position="35"/>
        <end position="52"/>
    </location>
</feature>
<comment type="caution">
    <text evidence="4">The sequence shown here is derived from an EMBL/GenBank/DDBJ whole genome shotgun (WGS) entry which is preliminary data.</text>
</comment>
<dbReference type="InterPro" id="IPR028036">
    <property type="entry name" value="DMAC1-like_dom"/>
</dbReference>
<keyword evidence="2" id="KW-0812">Transmembrane</keyword>
<feature type="domain" description="Distal membrane-arm assembly complex protein 1-like" evidence="3">
    <location>
        <begin position="29"/>
        <end position="56"/>
    </location>
</feature>
<feature type="compositionally biased region" description="Polar residues" evidence="1">
    <location>
        <begin position="1"/>
        <end position="10"/>
    </location>
</feature>
<feature type="transmembrane region" description="Helical" evidence="2">
    <location>
        <begin position="73"/>
        <end position="91"/>
    </location>
</feature>
<accession>A0AAV9U9Q6</accession>
<feature type="region of interest" description="Disordered" evidence="1">
    <location>
        <begin position="1"/>
        <end position="20"/>
    </location>
</feature>